<protein>
    <submittedName>
        <fullName evidence="2">Uncharacterized protein</fullName>
    </submittedName>
</protein>
<dbReference type="KEGG" id="ljn:T285_07505"/>
<evidence type="ECO:0000313" key="3">
    <source>
        <dbReference type="Proteomes" id="UP000018522"/>
    </source>
</evidence>
<reference evidence="2 3" key="1">
    <citation type="journal article" date="2014" name="Genome Announc.">
        <title>Complete Genome Sequences of Lactobacillus johnsonii Strain N6.2 and Lactobacillus reuteri Strain TD1.</title>
        <authorList>
            <person name="Leonard M.T."/>
            <person name="Valladares R.B."/>
            <person name="Ardissone A."/>
            <person name="Gonzalez C.F."/>
            <person name="Lorca G.L."/>
            <person name="Triplett E.W."/>
        </authorList>
    </citation>
    <scope>NUCLEOTIDE SEQUENCE [LARGE SCALE GENOMIC DNA]</scope>
    <source>
        <strain evidence="2 3">N6.2</strain>
    </source>
</reference>
<keyword evidence="1" id="KW-1133">Transmembrane helix</keyword>
<organism evidence="2 3">
    <name type="scientific">Lactobacillus johnsonii N6.2</name>
    <dbReference type="NCBI Taxonomy" id="1408186"/>
    <lineage>
        <taxon>Bacteria</taxon>
        <taxon>Bacillati</taxon>
        <taxon>Bacillota</taxon>
        <taxon>Bacilli</taxon>
        <taxon>Lactobacillales</taxon>
        <taxon>Lactobacillaceae</taxon>
        <taxon>Lactobacillus</taxon>
    </lineage>
</organism>
<dbReference type="RefSeq" id="WP_023599909.1">
    <property type="nucleotide sequence ID" value="NC_022909.1"/>
</dbReference>
<dbReference type="AlphaFoldDB" id="A0A7D9N8V0"/>
<gene>
    <name evidence="2" type="ORF">T285_07505</name>
</gene>
<dbReference type="EMBL" id="CP006811">
    <property type="protein sequence ID" value="AHA98182.1"/>
    <property type="molecule type" value="Genomic_DNA"/>
</dbReference>
<evidence type="ECO:0000313" key="2">
    <source>
        <dbReference type="EMBL" id="AHA98182.1"/>
    </source>
</evidence>
<keyword evidence="1" id="KW-0812">Transmembrane</keyword>
<feature type="transmembrane region" description="Helical" evidence="1">
    <location>
        <begin position="18"/>
        <end position="37"/>
    </location>
</feature>
<name>A0A7D9N8V0_LACJH</name>
<evidence type="ECO:0000256" key="1">
    <source>
        <dbReference type="SAM" id="Phobius"/>
    </source>
</evidence>
<proteinExistence type="predicted"/>
<dbReference type="Proteomes" id="UP000018522">
    <property type="component" value="Chromosome"/>
</dbReference>
<keyword evidence="1" id="KW-0472">Membrane</keyword>
<accession>A0A7D9N8V0</accession>
<sequence length="40" mass="4551">MKKPKITITVNKNSKKEVLAGVIGWLLFLLMIGLIVWKLI</sequence>